<sequence length="65" mass="6717">MATEIIELPADLDEAIAVAALAAWRGPAEFRLADPAHAEAIGQAVAMTEAIAGRRPPALARRGLA</sequence>
<comment type="caution">
    <text evidence="1">The sequence shown here is derived from an EMBL/GenBank/DDBJ whole genome shotgun (WGS) entry which is preliminary data.</text>
</comment>
<evidence type="ECO:0000313" key="1">
    <source>
        <dbReference type="EMBL" id="TKK85464.1"/>
    </source>
</evidence>
<evidence type="ECO:0000313" key="2">
    <source>
        <dbReference type="Proteomes" id="UP000308705"/>
    </source>
</evidence>
<accession>A0A4U3MBG5</accession>
<dbReference type="AlphaFoldDB" id="A0A4U3MBG5"/>
<reference evidence="1 2" key="1">
    <citation type="submission" date="2019-04" db="EMBL/GenBank/DDBJ databases">
        <title>Herbidospora sp. NEAU-GS14.nov., a novel actinomycete isolated from soil.</title>
        <authorList>
            <person name="Han L."/>
        </authorList>
    </citation>
    <scope>NUCLEOTIDE SEQUENCE [LARGE SCALE GENOMIC DNA]</scope>
    <source>
        <strain evidence="1 2">NEAU-GS14</strain>
    </source>
</reference>
<name>A0A4U3MBG5_9ACTN</name>
<gene>
    <name evidence="1" type="ORF">FDA94_25320</name>
</gene>
<dbReference type="EMBL" id="SZQA01000027">
    <property type="protein sequence ID" value="TKK85464.1"/>
    <property type="molecule type" value="Genomic_DNA"/>
</dbReference>
<organism evidence="1 2">
    <name type="scientific">Herbidospora galbida</name>
    <dbReference type="NCBI Taxonomy" id="2575442"/>
    <lineage>
        <taxon>Bacteria</taxon>
        <taxon>Bacillati</taxon>
        <taxon>Actinomycetota</taxon>
        <taxon>Actinomycetes</taxon>
        <taxon>Streptosporangiales</taxon>
        <taxon>Streptosporangiaceae</taxon>
        <taxon>Herbidospora</taxon>
    </lineage>
</organism>
<dbReference type="RefSeq" id="WP_137249577.1">
    <property type="nucleotide sequence ID" value="NZ_SZQA01000027.1"/>
</dbReference>
<keyword evidence="2" id="KW-1185">Reference proteome</keyword>
<protein>
    <submittedName>
        <fullName evidence="1">Uncharacterized protein</fullName>
    </submittedName>
</protein>
<dbReference type="Proteomes" id="UP000308705">
    <property type="component" value="Unassembled WGS sequence"/>
</dbReference>
<proteinExistence type="predicted"/>